<evidence type="ECO:0000256" key="1">
    <source>
        <dbReference type="SAM" id="MobiDB-lite"/>
    </source>
</evidence>
<dbReference type="AlphaFoldDB" id="L1NCX2"/>
<protein>
    <recommendedName>
        <fullName evidence="5">DUF3828 domain-containing protein</fullName>
    </recommendedName>
</protein>
<dbReference type="HOGENOM" id="CLU_073259_0_0_10"/>
<dbReference type="EMBL" id="AMEQ01000029">
    <property type="protein sequence ID" value="EKY01135.1"/>
    <property type="molecule type" value="Genomic_DNA"/>
</dbReference>
<gene>
    <name evidence="3" type="ORF">HMPREF9134_01041</name>
</gene>
<accession>L1NCX2</accession>
<sequence>MKKYILLFIVALALGQTTKMYAQKNSPIPFLQRFYTQYIRSIDRMFEQDQRDSLVATALTQEAHEKVYRLVAATGADPLLRMQDARAGLEKTFRAKQLKDGWYEVSLGEPAEQVRIPLHVTTVGGRYLIDFITPAWHGDAYGEHLRENPLAQATSVDNSSEQAFILSFYRLYLSAYLSMSKDLGAILSGLRERYCTLTTIGLHHERSESGDMDDGYYDVLIDNVDFDPTWVSSLKIQPATQGGRYLISYMQTTGGQPIAHSILVSAVKNDFVGGYRLEVHKQDGSAPVPTPKPRITEEDARRMQHQYGDH</sequence>
<feature type="region of interest" description="Disordered" evidence="1">
    <location>
        <begin position="282"/>
        <end position="310"/>
    </location>
</feature>
<organism evidence="3 4">
    <name type="scientific">Porphyromonas catoniae F0037</name>
    <dbReference type="NCBI Taxonomy" id="1127696"/>
    <lineage>
        <taxon>Bacteria</taxon>
        <taxon>Pseudomonadati</taxon>
        <taxon>Bacteroidota</taxon>
        <taxon>Bacteroidia</taxon>
        <taxon>Bacteroidales</taxon>
        <taxon>Porphyromonadaceae</taxon>
        <taxon>Porphyromonas</taxon>
    </lineage>
</organism>
<feature type="chain" id="PRO_5003954484" description="DUF3828 domain-containing protein" evidence="2">
    <location>
        <begin position="23"/>
        <end position="310"/>
    </location>
</feature>
<proteinExistence type="predicted"/>
<evidence type="ECO:0000313" key="3">
    <source>
        <dbReference type="EMBL" id="EKY01135.1"/>
    </source>
</evidence>
<evidence type="ECO:0000313" key="4">
    <source>
        <dbReference type="Proteomes" id="UP000010408"/>
    </source>
</evidence>
<name>L1NCX2_9PORP</name>
<feature type="signal peptide" evidence="2">
    <location>
        <begin position="1"/>
        <end position="22"/>
    </location>
</feature>
<reference evidence="3 4" key="1">
    <citation type="submission" date="2012-05" db="EMBL/GenBank/DDBJ databases">
        <authorList>
            <person name="Weinstock G."/>
            <person name="Sodergren E."/>
            <person name="Lobos E.A."/>
            <person name="Fulton L."/>
            <person name="Fulton R."/>
            <person name="Courtney L."/>
            <person name="Fronick C."/>
            <person name="O'Laughlin M."/>
            <person name="Godfrey J."/>
            <person name="Wilson R.M."/>
            <person name="Miner T."/>
            <person name="Farmer C."/>
            <person name="Delehaunty K."/>
            <person name="Cordes M."/>
            <person name="Minx P."/>
            <person name="Tomlinson C."/>
            <person name="Chen J."/>
            <person name="Wollam A."/>
            <person name="Pepin K.H."/>
            <person name="Bhonagiri V."/>
            <person name="Zhang X."/>
            <person name="Suruliraj S."/>
            <person name="Warren W."/>
            <person name="Mitreva M."/>
            <person name="Mardis E.R."/>
            <person name="Wilson R.K."/>
        </authorList>
    </citation>
    <scope>NUCLEOTIDE SEQUENCE [LARGE SCALE GENOMIC DNA]</scope>
    <source>
        <strain evidence="3 4">F0037</strain>
    </source>
</reference>
<dbReference type="Gene3D" id="3.10.450.50">
    <property type="match status" value="2"/>
</dbReference>
<evidence type="ECO:0000256" key="2">
    <source>
        <dbReference type="SAM" id="SignalP"/>
    </source>
</evidence>
<feature type="compositionally biased region" description="Basic and acidic residues" evidence="1">
    <location>
        <begin position="294"/>
        <end position="310"/>
    </location>
</feature>
<dbReference type="PATRIC" id="fig|1127696.3.peg.944"/>
<dbReference type="Proteomes" id="UP000010408">
    <property type="component" value="Unassembled WGS sequence"/>
</dbReference>
<keyword evidence="2" id="KW-0732">Signal</keyword>
<comment type="caution">
    <text evidence="3">The sequence shown here is derived from an EMBL/GenBank/DDBJ whole genome shotgun (WGS) entry which is preliminary data.</text>
</comment>
<evidence type="ECO:0008006" key="5">
    <source>
        <dbReference type="Google" id="ProtNLM"/>
    </source>
</evidence>
<dbReference type="RefSeq" id="WP_005469541.1">
    <property type="nucleotide sequence ID" value="NZ_KB291047.1"/>
</dbReference>
<dbReference type="eggNOG" id="ENOG5032Y6Z">
    <property type="taxonomic scope" value="Bacteria"/>
</dbReference>